<dbReference type="OrthoDB" id="8456725at2"/>
<organism evidence="3 4">
    <name type="scientific">Oleiphilus messinensis</name>
    <dbReference type="NCBI Taxonomy" id="141451"/>
    <lineage>
        <taxon>Bacteria</taxon>
        <taxon>Pseudomonadati</taxon>
        <taxon>Pseudomonadota</taxon>
        <taxon>Gammaproteobacteria</taxon>
        <taxon>Oceanospirillales</taxon>
        <taxon>Oleiphilaceae</taxon>
        <taxon>Oleiphilus</taxon>
    </lineage>
</organism>
<dbReference type="KEGG" id="ome:OLMES_0873"/>
<dbReference type="Gene3D" id="3.30.950.30">
    <property type="entry name" value="Schlafen, AAA domain"/>
    <property type="match status" value="1"/>
</dbReference>
<dbReference type="AlphaFoldDB" id="A0A1Y0I3Z6"/>
<reference evidence="3 4" key="1">
    <citation type="submission" date="2017-05" db="EMBL/GenBank/DDBJ databases">
        <title>Genomic insights into alkan degradation activity of Oleiphilus messinensis.</title>
        <authorList>
            <person name="Kozyavkin S.A."/>
            <person name="Slesarev A.I."/>
            <person name="Golyshin P.N."/>
            <person name="Korzhenkov A."/>
            <person name="Golyshina O.N."/>
            <person name="Toshchakov S.V."/>
        </authorList>
    </citation>
    <scope>NUCLEOTIDE SEQUENCE [LARGE SCALE GENOMIC DNA]</scope>
    <source>
        <strain evidence="3 4">ME102</strain>
    </source>
</reference>
<protein>
    <recommendedName>
        <fullName evidence="2">Schlafen AlbA-2 domain-containing protein</fullName>
    </recommendedName>
</protein>
<sequence length="325" mass="37368">MVARKREYRRLSRRTRFLLLGTENSAVDFKRNANGVKQKSLVAFANSEEGGALLLGVEEFTSEDGVQRGRIVGCDVDDGARLQIQNKALGCIPPVHIEIITENLAHKPILRIEIRTGSQRPYCTSSGEYAIRADGRNRVLQPSEMLQLFMDRESEQFLNRFKYAVSKLEAQVEAMDGELKQGVDRMISDIMRLDHDTSYILNELYGRSLDIRKETDIAKKHDSDLERKLKNIKQGQERKYKHLRNRIGDIELKIDALLEHFAIADPIQLKARDHIIEMTQMIQNKNNEGLLADFLDVLRHIYPDIEPEQLSQWVSEALDEAKLKQ</sequence>
<dbReference type="EMBL" id="CP021425">
    <property type="protein sequence ID" value="ARU54960.1"/>
    <property type="molecule type" value="Genomic_DNA"/>
</dbReference>
<dbReference type="PANTHER" id="PTHR30595:SF6">
    <property type="entry name" value="SCHLAFEN ALBA-2 DOMAIN-CONTAINING PROTEIN"/>
    <property type="match status" value="1"/>
</dbReference>
<accession>A0A1Y0I3Z6</accession>
<evidence type="ECO:0000313" key="4">
    <source>
        <dbReference type="Proteomes" id="UP000196027"/>
    </source>
</evidence>
<dbReference type="RefSeq" id="WP_087460114.1">
    <property type="nucleotide sequence ID" value="NZ_CP021425.1"/>
</dbReference>
<keyword evidence="4" id="KW-1185">Reference proteome</keyword>
<name>A0A1Y0I3Z6_9GAMM</name>
<keyword evidence="1" id="KW-0175">Coiled coil</keyword>
<proteinExistence type="predicted"/>
<dbReference type="Proteomes" id="UP000196027">
    <property type="component" value="Chromosome"/>
</dbReference>
<feature type="coiled-coil region" evidence="1">
    <location>
        <begin position="226"/>
        <end position="253"/>
    </location>
</feature>
<evidence type="ECO:0000256" key="1">
    <source>
        <dbReference type="SAM" id="Coils"/>
    </source>
</evidence>
<dbReference type="InterPro" id="IPR038461">
    <property type="entry name" value="Schlafen_AlbA_2_dom_sf"/>
</dbReference>
<feature type="domain" description="Schlafen AlbA-2" evidence="2">
    <location>
        <begin position="23"/>
        <end position="139"/>
    </location>
</feature>
<dbReference type="PANTHER" id="PTHR30595">
    <property type="entry name" value="GLPR-RELATED TRANSCRIPTIONAL REPRESSOR"/>
    <property type="match status" value="1"/>
</dbReference>
<dbReference type="Pfam" id="PF04326">
    <property type="entry name" value="SLFN_AlbA_2"/>
    <property type="match status" value="1"/>
</dbReference>
<evidence type="ECO:0000259" key="2">
    <source>
        <dbReference type="Pfam" id="PF04326"/>
    </source>
</evidence>
<evidence type="ECO:0000313" key="3">
    <source>
        <dbReference type="EMBL" id="ARU54960.1"/>
    </source>
</evidence>
<gene>
    <name evidence="3" type="ORF">OLMES_0873</name>
</gene>
<dbReference type="InterPro" id="IPR007421">
    <property type="entry name" value="Schlafen_AlbA_2_dom"/>
</dbReference>